<feature type="domain" description="TPM" evidence="1">
    <location>
        <begin position="27"/>
        <end position="141"/>
    </location>
</feature>
<dbReference type="PANTHER" id="PTHR30373">
    <property type="entry name" value="UPF0603 PROTEIN YGCG"/>
    <property type="match status" value="1"/>
</dbReference>
<dbReference type="STRING" id="1035707.SAMN05216552_1007236"/>
<dbReference type="InterPro" id="IPR007621">
    <property type="entry name" value="TPM_dom"/>
</dbReference>
<dbReference type="EMBL" id="FPBO01000007">
    <property type="protein sequence ID" value="SFU70117.1"/>
    <property type="molecule type" value="Genomic_DNA"/>
</dbReference>
<dbReference type="OrthoDB" id="5683663at2"/>
<dbReference type="AlphaFoldDB" id="A0A1I7IB04"/>
<evidence type="ECO:0000259" key="1">
    <source>
        <dbReference type="Pfam" id="PF04536"/>
    </source>
</evidence>
<sequence length="165" mass="18220">MDIGRLIKHLLTTRVTVRRRFPMSSLEAIKAAITESERGHRGEIRFAIEPALEPMQVLRGMAPRERAVEVFSELGVWDTEENSGVLIYVLYADHAIEIVADRGIHASSGVSAWERIASDMERAFAAGDYEAGALRGIAAVSEELRRHVPRDGGGVDELPDEVTLL</sequence>
<dbReference type="Pfam" id="PF04536">
    <property type="entry name" value="TPM_phosphatase"/>
    <property type="match status" value="1"/>
</dbReference>
<protein>
    <submittedName>
        <fullName evidence="2">TLP18.3, Psb32 and MOLO-1 founding protein of phosphatase</fullName>
    </submittedName>
</protein>
<proteinExistence type="predicted"/>
<organism evidence="2 3">
    <name type="scientific">Pseudoduganella namucuonensis</name>
    <dbReference type="NCBI Taxonomy" id="1035707"/>
    <lineage>
        <taxon>Bacteria</taxon>
        <taxon>Pseudomonadati</taxon>
        <taxon>Pseudomonadota</taxon>
        <taxon>Betaproteobacteria</taxon>
        <taxon>Burkholderiales</taxon>
        <taxon>Oxalobacteraceae</taxon>
        <taxon>Telluria group</taxon>
        <taxon>Pseudoduganella</taxon>
    </lineage>
</organism>
<keyword evidence="3" id="KW-1185">Reference proteome</keyword>
<gene>
    <name evidence="2" type="ORF">SAMN05216552_1007236</name>
</gene>
<dbReference type="Proteomes" id="UP000199391">
    <property type="component" value="Unassembled WGS sequence"/>
</dbReference>
<dbReference type="PANTHER" id="PTHR30373:SF8">
    <property type="entry name" value="BLL7265 PROTEIN"/>
    <property type="match status" value="1"/>
</dbReference>
<accession>A0A1I7IB04</accession>
<evidence type="ECO:0000313" key="2">
    <source>
        <dbReference type="EMBL" id="SFU70117.1"/>
    </source>
</evidence>
<evidence type="ECO:0000313" key="3">
    <source>
        <dbReference type="Proteomes" id="UP000199391"/>
    </source>
</evidence>
<reference evidence="3" key="1">
    <citation type="submission" date="2016-10" db="EMBL/GenBank/DDBJ databases">
        <authorList>
            <person name="Varghese N."/>
            <person name="Submissions S."/>
        </authorList>
    </citation>
    <scope>NUCLEOTIDE SEQUENCE [LARGE SCALE GENOMIC DNA]</scope>
    <source>
        <strain evidence="3">CGMCC 1.11014</strain>
    </source>
</reference>
<name>A0A1I7IB04_9BURK</name>
<dbReference type="Gene3D" id="3.10.310.50">
    <property type="match status" value="1"/>
</dbReference>
<dbReference type="RefSeq" id="WP_093555447.1">
    <property type="nucleotide sequence ID" value="NZ_FPBO01000007.1"/>
</dbReference>